<comment type="similarity">
    <text evidence="2">Belongs to the short-chain dehydrogenases/reductases (SDR) family.</text>
</comment>
<dbReference type="PRINTS" id="PR00080">
    <property type="entry name" value="SDRFAMILY"/>
</dbReference>
<proteinExistence type="inferred from homology"/>
<dbReference type="GO" id="GO:0016491">
    <property type="term" value="F:oxidoreductase activity"/>
    <property type="evidence" value="ECO:0007669"/>
    <property type="project" value="UniProtKB-KW"/>
</dbReference>
<accession>A0A139WD13</accession>
<organism evidence="3 4">
    <name type="scientific">Tribolium castaneum</name>
    <name type="common">Red flour beetle</name>
    <dbReference type="NCBI Taxonomy" id="7070"/>
    <lineage>
        <taxon>Eukaryota</taxon>
        <taxon>Metazoa</taxon>
        <taxon>Ecdysozoa</taxon>
        <taxon>Arthropoda</taxon>
        <taxon>Hexapoda</taxon>
        <taxon>Insecta</taxon>
        <taxon>Pterygota</taxon>
        <taxon>Neoptera</taxon>
        <taxon>Endopterygota</taxon>
        <taxon>Coleoptera</taxon>
        <taxon>Polyphaga</taxon>
        <taxon>Cucujiformia</taxon>
        <taxon>Tenebrionidae</taxon>
        <taxon>Tenebrionidae incertae sedis</taxon>
        <taxon>Tribolium</taxon>
    </lineage>
</organism>
<evidence type="ECO:0000313" key="3">
    <source>
        <dbReference type="EMBL" id="KYB25858.1"/>
    </source>
</evidence>
<dbReference type="InterPro" id="IPR002347">
    <property type="entry name" value="SDR_fam"/>
</dbReference>
<dbReference type="SUPFAM" id="SSF51735">
    <property type="entry name" value="NAD(P)-binding Rossmann-fold domains"/>
    <property type="match status" value="1"/>
</dbReference>
<reference evidence="3 4" key="1">
    <citation type="journal article" date="2008" name="Nature">
        <title>The genome of the model beetle and pest Tribolium castaneum.</title>
        <authorList>
            <consortium name="Tribolium Genome Sequencing Consortium"/>
            <person name="Richards S."/>
            <person name="Gibbs R.A."/>
            <person name="Weinstock G.M."/>
            <person name="Brown S.J."/>
            <person name="Denell R."/>
            <person name="Beeman R.W."/>
            <person name="Gibbs R."/>
            <person name="Beeman R.W."/>
            <person name="Brown S.J."/>
            <person name="Bucher G."/>
            <person name="Friedrich M."/>
            <person name="Grimmelikhuijzen C.J."/>
            <person name="Klingler M."/>
            <person name="Lorenzen M."/>
            <person name="Richards S."/>
            <person name="Roth S."/>
            <person name="Schroder R."/>
            <person name="Tautz D."/>
            <person name="Zdobnov E.M."/>
            <person name="Muzny D."/>
            <person name="Gibbs R.A."/>
            <person name="Weinstock G.M."/>
            <person name="Attaway T."/>
            <person name="Bell S."/>
            <person name="Buhay C.J."/>
            <person name="Chandrabose M.N."/>
            <person name="Chavez D."/>
            <person name="Clerk-Blankenburg K.P."/>
            <person name="Cree A."/>
            <person name="Dao M."/>
            <person name="Davis C."/>
            <person name="Chacko J."/>
            <person name="Dinh H."/>
            <person name="Dugan-Rocha S."/>
            <person name="Fowler G."/>
            <person name="Garner T.T."/>
            <person name="Garnes J."/>
            <person name="Gnirke A."/>
            <person name="Hawes A."/>
            <person name="Hernandez J."/>
            <person name="Hines S."/>
            <person name="Holder M."/>
            <person name="Hume J."/>
            <person name="Jhangiani S.N."/>
            <person name="Joshi V."/>
            <person name="Khan Z.M."/>
            <person name="Jackson L."/>
            <person name="Kovar C."/>
            <person name="Kowis A."/>
            <person name="Lee S."/>
            <person name="Lewis L.R."/>
            <person name="Margolis J."/>
            <person name="Morgan M."/>
            <person name="Nazareth L.V."/>
            <person name="Nguyen N."/>
            <person name="Okwuonu G."/>
            <person name="Parker D."/>
            <person name="Richards S."/>
            <person name="Ruiz S.J."/>
            <person name="Santibanez J."/>
            <person name="Savard J."/>
            <person name="Scherer S.E."/>
            <person name="Schneider B."/>
            <person name="Sodergren E."/>
            <person name="Tautz D."/>
            <person name="Vattahil S."/>
            <person name="Villasana D."/>
            <person name="White C.S."/>
            <person name="Wright R."/>
            <person name="Park Y."/>
            <person name="Beeman R.W."/>
            <person name="Lord J."/>
            <person name="Oppert B."/>
            <person name="Lorenzen M."/>
            <person name="Brown S."/>
            <person name="Wang L."/>
            <person name="Savard J."/>
            <person name="Tautz D."/>
            <person name="Richards S."/>
            <person name="Weinstock G."/>
            <person name="Gibbs R.A."/>
            <person name="Liu Y."/>
            <person name="Worley K."/>
            <person name="Weinstock G."/>
            <person name="Elsik C.G."/>
            <person name="Reese J.T."/>
            <person name="Elhaik E."/>
            <person name="Landan G."/>
            <person name="Graur D."/>
            <person name="Arensburger P."/>
            <person name="Atkinson P."/>
            <person name="Beeman R.W."/>
            <person name="Beidler J."/>
            <person name="Brown S.J."/>
            <person name="Demuth J.P."/>
            <person name="Drury D.W."/>
            <person name="Du Y.Z."/>
            <person name="Fujiwara H."/>
            <person name="Lorenzen M."/>
            <person name="Maselli V."/>
            <person name="Osanai M."/>
            <person name="Park Y."/>
            <person name="Robertson H.M."/>
            <person name="Tu Z."/>
            <person name="Wang J.J."/>
            <person name="Wang S."/>
            <person name="Richards S."/>
            <person name="Song H."/>
            <person name="Zhang L."/>
            <person name="Sodergren E."/>
            <person name="Werner D."/>
            <person name="Stanke M."/>
            <person name="Morgenstern B."/>
            <person name="Solovyev V."/>
            <person name="Kosarev P."/>
            <person name="Brown G."/>
            <person name="Chen H.C."/>
            <person name="Ermolaeva O."/>
            <person name="Hlavina W."/>
            <person name="Kapustin Y."/>
            <person name="Kiryutin B."/>
            <person name="Kitts P."/>
            <person name="Maglott D."/>
            <person name="Pruitt K."/>
            <person name="Sapojnikov V."/>
            <person name="Souvorov A."/>
            <person name="Mackey A.J."/>
            <person name="Waterhouse R.M."/>
            <person name="Wyder S."/>
            <person name="Zdobnov E.M."/>
            <person name="Zdobnov E.M."/>
            <person name="Wyder S."/>
            <person name="Kriventseva E.V."/>
            <person name="Kadowaki T."/>
            <person name="Bork P."/>
            <person name="Aranda M."/>
            <person name="Bao R."/>
            <person name="Beermann A."/>
            <person name="Berns N."/>
            <person name="Bolognesi R."/>
            <person name="Bonneton F."/>
            <person name="Bopp D."/>
            <person name="Brown S.J."/>
            <person name="Bucher G."/>
            <person name="Butts T."/>
            <person name="Chaumot A."/>
            <person name="Denell R.E."/>
            <person name="Ferrier D.E."/>
            <person name="Friedrich M."/>
            <person name="Gordon C.M."/>
            <person name="Jindra M."/>
            <person name="Klingler M."/>
            <person name="Lan Q."/>
            <person name="Lattorff H.M."/>
            <person name="Laudet V."/>
            <person name="von Levetsow C."/>
            <person name="Liu Z."/>
            <person name="Lutz R."/>
            <person name="Lynch J.A."/>
            <person name="da Fonseca R.N."/>
            <person name="Posnien N."/>
            <person name="Reuter R."/>
            <person name="Roth S."/>
            <person name="Savard J."/>
            <person name="Schinko J.B."/>
            <person name="Schmitt C."/>
            <person name="Schoppmeier M."/>
            <person name="Schroder R."/>
            <person name="Shippy T.D."/>
            <person name="Simonnet F."/>
            <person name="Marques-Souza H."/>
            <person name="Tautz D."/>
            <person name="Tomoyasu Y."/>
            <person name="Trauner J."/>
            <person name="Van der Zee M."/>
            <person name="Vervoort M."/>
            <person name="Wittkopp N."/>
            <person name="Wimmer E.A."/>
            <person name="Yang X."/>
            <person name="Jones A.K."/>
            <person name="Sattelle D.B."/>
            <person name="Ebert P.R."/>
            <person name="Nelson D."/>
            <person name="Scott J.G."/>
            <person name="Beeman R.W."/>
            <person name="Muthukrishnan S."/>
            <person name="Kramer K.J."/>
            <person name="Arakane Y."/>
            <person name="Beeman R.W."/>
            <person name="Zhu Q."/>
            <person name="Hogenkamp D."/>
            <person name="Dixit R."/>
            <person name="Oppert B."/>
            <person name="Jiang H."/>
            <person name="Zou Z."/>
            <person name="Marshall J."/>
            <person name="Elpidina E."/>
            <person name="Vinokurov K."/>
            <person name="Oppert C."/>
            <person name="Zou Z."/>
            <person name="Evans J."/>
            <person name="Lu Z."/>
            <person name="Zhao P."/>
            <person name="Sumathipala N."/>
            <person name="Altincicek B."/>
            <person name="Vilcinskas A."/>
            <person name="Williams M."/>
            <person name="Hultmark D."/>
            <person name="Hetru C."/>
            <person name="Jiang H."/>
            <person name="Grimmelikhuijzen C.J."/>
            <person name="Hauser F."/>
            <person name="Cazzamali G."/>
            <person name="Williamson M."/>
            <person name="Park Y."/>
            <person name="Li B."/>
            <person name="Tanaka Y."/>
            <person name="Predel R."/>
            <person name="Neupert S."/>
            <person name="Schachtner J."/>
            <person name="Verleyen P."/>
            <person name="Raible F."/>
            <person name="Bork P."/>
            <person name="Friedrich M."/>
            <person name="Walden K.K."/>
            <person name="Robertson H.M."/>
            <person name="Angeli S."/>
            <person name="Foret S."/>
            <person name="Bucher G."/>
            <person name="Schuetz S."/>
            <person name="Maleszka R."/>
            <person name="Wimmer E.A."/>
            <person name="Beeman R.W."/>
            <person name="Lorenzen M."/>
            <person name="Tomoyasu Y."/>
            <person name="Miller S.C."/>
            <person name="Grossmann D."/>
            <person name="Bucher G."/>
        </authorList>
    </citation>
    <scope>NUCLEOTIDE SEQUENCE [LARGE SCALE GENOMIC DNA]</scope>
    <source>
        <strain evidence="3 4">Georgia GA2</strain>
    </source>
</reference>
<dbReference type="AlphaFoldDB" id="A0A139WD13"/>
<dbReference type="PRINTS" id="PR00081">
    <property type="entry name" value="GDHRDH"/>
</dbReference>
<keyword evidence="4" id="KW-1185">Reference proteome</keyword>
<gene>
    <name evidence="3" type="primary">AUGUSTUS-3.0.2_34082</name>
    <name evidence="3" type="ORF">TcasGA2_TC034082</name>
</gene>
<evidence type="ECO:0000256" key="2">
    <source>
        <dbReference type="RuleBase" id="RU000363"/>
    </source>
</evidence>
<dbReference type="Proteomes" id="UP000007266">
    <property type="component" value="Linkage group 8"/>
</dbReference>
<dbReference type="Gene3D" id="3.40.50.720">
    <property type="entry name" value="NAD(P)-binding Rossmann-like Domain"/>
    <property type="match status" value="1"/>
</dbReference>
<reference evidence="3 4" key="2">
    <citation type="journal article" date="2010" name="Nucleic Acids Res.">
        <title>BeetleBase in 2010: revisions to provide comprehensive genomic information for Tribolium castaneum.</title>
        <authorList>
            <person name="Kim H.S."/>
            <person name="Murphy T."/>
            <person name="Xia J."/>
            <person name="Caragea D."/>
            <person name="Park Y."/>
            <person name="Beeman R.W."/>
            <person name="Lorenzen M.D."/>
            <person name="Butcher S."/>
            <person name="Manak J.R."/>
            <person name="Brown S.J."/>
        </authorList>
    </citation>
    <scope>GENOME REANNOTATION</scope>
    <source>
        <strain evidence="3 4">Georgia GA2</strain>
    </source>
</reference>
<dbReference type="OrthoDB" id="191139at2759"/>
<protein>
    <submittedName>
        <fullName evidence="3">WW domain-containing oxidoreductase-like Protein</fullName>
    </submittedName>
</protein>
<dbReference type="Pfam" id="PF00106">
    <property type="entry name" value="adh_short"/>
    <property type="match status" value="1"/>
</dbReference>
<evidence type="ECO:0000313" key="4">
    <source>
        <dbReference type="Proteomes" id="UP000007266"/>
    </source>
</evidence>
<keyword evidence="1" id="KW-0560">Oxidoreductase</keyword>
<evidence type="ECO:0000256" key="1">
    <source>
        <dbReference type="ARBA" id="ARBA00023002"/>
    </source>
</evidence>
<dbReference type="PANTHER" id="PTHR43157">
    <property type="entry name" value="PHOSPHATIDYLINOSITOL-GLYCAN BIOSYNTHESIS CLASS F PROTEIN-RELATED"/>
    <property type="match status" value="1"/>
</dbReference>
<dbReference type="KEGG" id="tca:664253"/>
<sequence length="320" mass="35430">MANFLLTIVLPVFVISVLVKIYLKLIAGWCKCKTCLVGKTVIVTGPTSGMGYETALDFAQRGARVILGCLDKREGEETKLKIINETGNANIIVKPLDMASFDSVRAFARDVNASEDHLDILVNNAGVAGIGDRLTQDGHLYTMQVNYFSAFLLTNLLLGLLKKTKNSRIVNVASVVAKYEYHLDCTRLDHYPGNYQKVYSRSKLCLLLFTIELAKRLQSTTVTIYSVHPGVVSTHLFENVHGFGKYLVALGRVFFKTSEEGAQTIIHCAVSKGIEGDSGGHFVDCRKVPRYETAKDGALMEKLWVVSEEIVHLRPEEVVI</sequence>
<dbReference type="OMA" id="WDWLEDQ"/>
<dbReference type="InParanoid" id="A0A139WD13"/>
<name>A0A139WD13_TRICA</name>
<dbReference type="EMBL" id="KQ971361">
    <property type="protein sequence ID" value="KYB25858.1"/>
    <property type="molecule type" value="Genomic_DNA"/>
</dbReference>
<dbReference type="InterPro" id="IPR036291">
    <property type="entry name" value="NAD(P)-bd_dom_sf"/>
</dbReference>
<dbReference type="PANTHER" id="PTHR43157:SF31">
    <property type="entry name" value="PHOSPHATIDYLINOSITOL-GLYCAN BIOSYNTHESIS CLASS F PROTEIN"/>
    <property type="match status" value="1"/>
</dbReference>